<comment type="caution">
    <text evidence="2">The sequence shown here is derived from an EMBL/GenBank/DDBJ whole genome shotgun (WGS) entry which is preliminary data.</text>
</comment>
<reference evidence="2" key="1">
    <citation type="submission" date="2023-03" db="EMBL/GenBank/DDBJ databases">
        <title>Massive genome expansion in bonnet fungi (Mycena s.s.) driven by repeated elements and novel gene families across ecological guilds.</title>
        <authorList>
            <consortium name="Lawrence Berkeley National Laboratory"/>
            <person name="Harder C.B."/>
            <person name="Miyauchi S."/>
            <person name="Viragh M."/>
            <person name="Kuo A."/>
            <person name="Thoen E."/>
            <person name="Andreopoulos B."/>
            <person name="Lu D."/>
            <person name="Skrede I."/>
            <person name="Drula E."/>
            <person name="Henrissat B."/>
            <person name="Morin E."/>
            <person name="Kohler A."/>
            <person name="Barry K."/>
            <person name="LaButti K."/>
            <person name="Morin E."/>
            <person name="Salamov A."/>
            <person name="Lipzen A."/>
            <person name="Mereny Z."/>
            <person name="Hegedus B."/>
            <person name="Baldrian P."/>
            <person name="Stursova M."/>
            <person name="Weitz H."/>
            <person name="Taylor A."/>
            <person name="Grigoriev I.V."/>
            <person name="Nagy L.G."/>
            <person name="Martin F."/>
            <person name="Kauserud H."/>
        </authorList>
    </citation>
    <scope>NUCLEOTIDE SEQUENCE</scope>
    <source>
        <strain evidence="2">CBHHK182m</strain>
    </source>
</reference>
<keyword evidence="3" id="KW-1185">Reference proteome</keyword>
<feature type="compositionally biased region" description="Basic and acidic residues" evidence="1">
    <location>
        <begin position="1"/>
        <end position="14"/>
    </location>
</feature>
<dbReference type="EMBL" id="JARKIB010000039">
    <property type="protein sequence ID" value="KAJ7759622.1"/>
    <property type="molecule type" value="Genomic_DNA"/>
</dbReference>
<accession>A0AAD7JCE8</accession>
<feature type="region of interest" description="Disordered" evidence="1">
    <location>
        <begin position="1"/>
        <end position="20"/>
    </location>
</feature>
<organism evidence="2 3">
    <name type="scientific">Mycena metata</name>
    <dbReference type="NCBI Taxonomy" id="1033252"/>
    <lineage>
        <taxon>Eukaryota</taxon>
        <taxon>Fungi</taxon>
        <taxon>Dikarya</taxon>
        <taxon>Basidiomycota</taxon>
        <taxon>Agaricomycotina</taxon>
        <taxon>Agaricomycetes</taxon>
        <taxon>Agaricomycetidae</taxon>
        <taxon>Agaricales</taxon>
        <taxon>Marasmiineae</taxon>
        <taxon>Mycenaceae</taxon>
        <taxon>Mycena</taxon>
    </lineage>
</organism>
<name>A0AAD7JCE8_9AGAR</name>
<evidence type="ECO:0000256" key="1">
    <source>
        <dbReference type="SAM" id="MobiDB-lite"/>
    </source>
</evidence>
<proteinExistence type="predicted"/>
<sequence length="155" mass="17097">MVNQNDRRVNEVRSEAGGGQDKMEWSGNWWTMIDGRHDRVCNDVSGGDGSTIGYPPFAFLALKGLKVRLSRGISKKARRMEGNQKGVHKKKAGNIPEANCNEPEGVKIRSDNRKVKSRVEGIPALLQGKLDDVEVGMECGGEVKKGYGWKGWGEI</sequence>
<protein>
    <submittedName>
        <fullName evidence="2">Uncharacterized protein</fullName>
    </submittedName>
</protein>
<dbReference type="Proteomes" id="UP001215598">
    <property type="component" value="Unassembled WGS sequence"/>
</dbReference>
<dbReference type="AlphaFoldDB" id="A0AAD7JCE8"/>
<feature type="region of interest" description="Disordered" evidence="1">
    <location>
        <begin position="78"/>
        <end position="104"/>
    </location>
</feature>
<evidence type="ECO:0000313" key="3">
    <source>
        <dbReference type="Proteomes" id="UP001215598"/>
    </source>
</evidence>
<evidence type="ECO:0000313" key="2">
    <source>
        <dbReference type="EMBL" id="KAJ7759622.1"/>
    </source>
</evidence>
<gene>
    <name evidence="2" type="ORF">B0H16DRAFT_1456889</name>
</gene>